<dbReference type="GO" id="GO:0003824">
    <property type="term" value="F:catalytic activity"/>
    <property type="evidence" value="ECO:0007669"/>
    <property type="project" value="InterPro"/>
</dbReference>
<name>A0A1B1RZ45_9BACL</name>
<comment type="similarity">
    <text evidence="1">Belongs to the amidase family.</text>
</comment>
<accession>A0A1B1RZ45</accession>
<dbReference type="InterPro" id="IPR036928">
    <property type="entry name" value="AS_sf"/>
</dbReference>
<dbReference type="Gene3D" id="3.90.1300.10">
    <property type="entry name" value="Amidase signature (AS) domain"/>
    <property type="match status" value="1"/>
</dbReference>
<dbReference type="PANTHER" id="PTHR11895:SF7">
    <property type="entry name" value="GLUTAMYL-TRNA(GLN) AMIDOTRANSFERASE SUBUNIT A, MITOCHONDRIAL"/>
    <property type="match status" value="1"/>
</dbReference>
<evidence type="ECO:0000259" key="2">
    <source>
        <dbReference type="Pfam" id="PF01425"/>
    </source>
</evidence>
<evidence type="ECO:0000313" key="3">
    <source>
        <dbReference type="EMBL" id="ANU26210.1"/>
    </source>
</evidence>
<organism evidence="3 4">
    <name type="scientific">Planococcus versutus</name>
    <dbReference type="NCBI Taxonomy" id="1302659"/>
    <lineage>
        <taxon>Bacteria</taxon>
        <taxon>Bacillati</taxon>
        <taxon>Bacillota</taxon>
        <taxon>Bacilli</taxon>
        <taxon>Bacillales</taxon>
        <taxon>Caryophanaceae</taxon>
        <taxon>Planococcus</taxon>
    </lineage>
</organism>
<evidence type="ECO:0000256" key="1">
    <source>
        <dbReference type="ARBA" id="ARBA00009199"/>
    </source>
</evidence>
<proteinExistence type="inferred from homology"/>
<dbReference type="AlphaFoldDB" id="A0A1B1RZ45"/>
<feature type="domain" description="Amidase" evidence="2">
    <location>
        <begin position="25"/>
        <end position="439"/>
    </location>
</feature>
<dbReference type="Pfam" id="PF01425">
    <property type="entry name" value="Amidase"/>
    <property type="match status" value="1"/>
</dbReference>
<dbReference type="InterPro" id="IPR000120">
    <property type="entry name" value="Amidase"/>
</dbReference>
<dbReference type="KEGG" id="pll:I858_004085"/>
<dbReference type="EMBL" id="CP016540">
    <property type="protein sequence ID" value="ANU26210.1"/>
    <property type="molecule type" value="Genomic_DNA"/>
</dbReference>
<sequence>MEHLLDISLTELAKLYRNTEVSPVEIVKATFERQLKVEPQLNAFISLTEKEALQQAKEAEKHFLRRESVHILTGIPFSAKDLFYTKDIRTTCASNILRNFKPDFTATAIKKLLENGAVMIGKNNMLEFAYGVVHPDFGKTNNPWDLSKTSGGSSSGSVAAVASGIGFFSLGTDTGGSIRIPASYCGVVGLKPTRGLVSTHGVFPLSQSLDHAGPIARNALDAALVIETISGCDSEDPYSLAGKITAVDIENFYASINKRIGILPERQLGGLTPDVRSVYKNTLKHVQSLGWEIEEITIPGWSQTEDIIMNVLLPEAAQIHKQWLDRKKEYATMTYHQIEMGMEKKAVDYLDGLLSLKKYTEDVTRLFKSIDFLLLPTVAFAAPAEDPVIGSSEEDEMVFTGPFNISGHPAVTINMGFTENGLPVGMQLVAPHFRDIELLQAAAQLEHLRAVKLPPLIGKGV</sequence>
<dbReference type="SUPFAM" id="SSF75304">
    <property type="entry name" value="Amidase signature (AS) enzymes"/>
    <property type="match status" value="1"/>
</dbReference>
<protein>
    <recommendedName>
        <fullName evidence="2">Amidase domain-containing protein</fullName>
    </recommendedName>
</protein>
<dbReference type="PANTHER" id="PTHR11895">
    <property type="entry name" value="TRANSAMIDASE"/>
    <property type="match status" value="1"/>
</dbReference>
<dbReference type="Proteomes" id="UP000053354">
    <property type="component" value="Chromosome"/>
</dbReference>
<evidence type="ECO:0000313" key="4">
    <source>
        <dbReference type="Proteomes" id="UP000053354"/>
    </source>
</evidence>
<dbReference type="OrthoDB" id="9811471at2"/>
<dbReference type="InterPro" id="IPR023631">
    <property type="entry name" value="Amidase_dom"/>
</dbReference>
<dbReference type="STRING" id="1302659.I858_004085"/>
<gene>
    <name evidence="3" type="ORF">I858_004085</name>
</gene>
<keyword evidence="4" id="KW-1185">Reference proteome</keyword>
<reference evidence="3" key="1">
    <citation type="submission" date="2016-10" db="EMBL/GenBank/DDBJ databases">
        <authorList>
            <person name="See-Too W.S."/>
        </authorList>
    </citation>
    <scope>NUCLEOTIDE SEQUENCE</scope>
    <source>
        <strain evidence="3">L10.15</strain>
    </source>
</reference>
<dbReference type="RefSeq" id="WP_049694847.1">
    <property type="nucleotide sequence ID" value="NZ_CP016540.2"/>
</dbReference>